<keyword evidence="3" id="KW-0813">Transport</keyword>
<keyword evidence="8" id="KW-0472">Membrane</keyword>
<dbReference type="PANTHER" id="PTHR30451">
    <property type="entry name" value="OUTER MEMBRANE USHER PROTEIN"/>
    <property type="match status" value="1"/>
</dbReference>
<accession>A0A127QHS3</accession>
<feature type="domain" description="PapC N-terminal" evidence="12">
    <location>
        <begin position="22"/>
        <end position="164"/>
    </location>
</feature>
<protein>
    <submittedName>
        <fullName evidence="13">Type VII secretion system (T7SS), usher family protein</fullName>
    </submittedName>
</protein>
<dbReference type="AlphaFoldDB" id="A0A127QHS3"/>
<keyword evidence="6" id="KW-0812">Transmembrane</keyword>
<dbReference type="InterPro" id="IPR042186">
    <property type="entry name" value="FimD_plug_dom"/>
</dbReference>
<dbReference type="InterPro" id="IPR043142">
    <property type="entry name" value="PapC-like_C_sf"/>
</dbReference>
<dbReference type="GO" id="GO:0015473">
    <property type="term" value="F:fimbrial usher porin activity"/>
    <property type="evidence" value="ECO:0007669"/>
    <property type="project" value="InterPro"/>
</dbReference>
<dbReference type="PATRIC" id="fig|279058.18.peg.1794"/>
<name>A0A127QHS3_9BURK</name>
<sequence length="825" mass="89159">MSYRQFLLFAALLSGSQVRAIEFNATFLNIDGNSDVNLEQFARANYTVPGKYLLDVAVNRQFYAQQSIEFKLDDNQQDTYPCLPEQLVAMFGLKEKIFAELPRTAVGSCVRLDAMDSVVIKYVKRTGRLTISIPQAAFEYDDPNYIPPAGWSNGVDGLLLDYRVIANTRRSNLYGNTNQVNTLSSYGTAGANFGAWRLRADYQAQNSSGDQNFGSDNKAFQLNRLYAFRALPGIRSNLSVGDNYLNSDVFDTFALRGATLSSDDRMLPPNLRGYAPLITGVARTNATVTVAQQGRVLYSTKVTPGAFSIQNLNSSVQGTLDVTVQEEDGSEQKFTVATAAVPFLSRQGEMRYKVSAGQPRLFGVHGITPTFTTAEIAYGLPFDWTVYGGMIAASGYTALAMGTGKDFGAFGALSADITNSRAKLWWNGQNTSGNSYRLNYSKHFDGLDTDLRFFGYRFSDRTFTNFSQFVGDPSSYSFNAGKQRYSVALAKRISGVSTTLSYDHSTFWDVKPTDRFGVSLARTIAIGTLKNISLNFSAYRSKDYTGNTSQAYAGLTIPLGTTSMLSTNMQSSSYGGTSTTVGYSGDNGDGVNYQMYGGVGASNPYISGYVGKKTSFYRANASISADSNNYSAASAEIDGSVVLTKYGVTPHGNGSNGDTRLLVSTDGVSDVAFSGQVRSNRNGYAVIDSLPAFQAYDARVNMNKLPLNTDVGNPVRRLVLTDGAIGYVNFSVARGRNAYIILSLASGRDVPFGASVQDKTSNKEVGIVGEHGIAYLTGVKSDAELVARWGDDQACALAALPQDDGLTGTATPIACQPESLKEVNR</sequence>
<dbReference type="Pfam" id="PF00577">
    <property type="entry name" value="Usher"/>
    <property type="match status" value="1"/>
</dbReference>
<dbReference type="Gene3D" id="2.60.40.2070">
    <property type="match status" value="1"/>
</dbReference>
<evidence type="ECO:0000313" key="14">
    <source>
        <dbReference type="Proteomes" id="UP000071778"/>
    </source>
</evidence>
<evidence type="ECO:0000256" key="3">
    <source>
        <dbReference type="ARBA" id="ARBA00022448"/>
    </source>
</evidence>
<gene>
    <name evidence="13" type="ORF">CAter282_1817</name>
</gene>
<dbReference type="EMBL" id="CP013235">
    <property type="protein sequence ID" value="AMP09593.1"/>
    <property type="molecule type" value="Genomic_DNA"/>
</dbReference>
<dbReference type="InterPro" id="IPR000015">
    <property type="entry name" value="Fimb_usher"/>
</dbReference>
<evidence type="ECO:0000256" key="6">
    <source>
        <dbReference type="ARBA" id="ARBA00022692"/>
    </source>
</evidence>
<evidence type="ECO:0000256" key="8">
    <source>
        <dbReference type="ARBA" id="ARBA00023136"/>
    </source>
</evidence>
<keyword evidence="5" id="KW-1029">Fimbrium biogenesis</keyword>
<comment type="subcellular location">
    <subcellularLocation>
        <location evidence="1">Cell outer membrane</location>
        <topology evidence="1">Multi-pass membrane protein</topology>
    </subcellularLocation>
</comment>
<comment type="similarity">
    <text evidence="2">Belongs to the fimbrial export usher family.</text>
</comment>
<keyword evidence="7 10" id="KW-0732">Signal</keyword>
<dbReference type="Pfam" id="PF13953">
    <property type="entry name" value="PapC_C"/>
    <property type="match status" value="1"/>
</dbReference>
<dbReference type="InterPro" id="IPR037224">
    <property type="entry name" value="PapC_N_sf"/>
</dbReference>
<evidence type="ECO:0000259" key="11">
    <source>
        <dbReference type="Pfam" id="PF13953"/>
    </source>
</evidence>
<evidence type="ECO:0000313" key="13">
    <source>
        <dbReference type="EMBL" id="AMP09593.1"/>
    </source>
</evidence>
<dbReference type="GO" id="GO:0009297">
    <property type="term" value="P:pilus assembly"/>
    <property type="evidence" value="ECO:0007669"/>
    <property type="project" value="InterPro"/>
</dbReference>
<evidence type="ECO:0000259" key="12">
    <source>
        <dbReference type="Pfam" id="PF13954"/>
    </source>
</evidence>
<dbReference type="InterPro" id="IPR025885">
    <property type="entry name" value="PapC_N"/>
</dbReference>
<dbReference type="SUPFAM" id="SSF141729">
    <property type="entry name" value="FimD N-terminal domain-like"/>
    <property type="match status" value="1"/>
</dbReference>
<feature type="signal peptide" evidence="10">
    <location>
        <begin position="1"/>
        <end position="20"/>
    </location>
</feature>
<dbReference type="Gene3D" id="2.60.40.2610">
    <property type="entry name" value="Outer membrane usher protein FimD, plug domain"/>
    <property type="match status" value="1"/>
</dbReference>
<keyword evidence="9" id="KW-0998">Cell outer membrane</keyword>
<dbReference type="GO" id="GO:0009279">
    <property type="term" value="C:cell outer membrane"/>
    <property type="evidence" value="ECO:0007669"/>
    <property type="project" value="UniProtKB-SubCell"/>
</dbReference>
<dbReference type="PANTHER" id="PTHR30451:SF21">
    <property type="entry name" value="FIMBRIAL USHER DOMAIN-CONTAINING PROTEIN YDET-RELATED"/>
    <property type="match status" value="1"/>
</dbReference>
<evidence type="ECO:0000256" key="5">
    <source>
        <dbReference type="ARBA" id="ARBA00022558"/>
    </source>
</evidence>
<keyword evidence="14" id="KW-1185">Reference proteome</keyword>
<dbReference type="Gene3D" id="3.10.20.410">
    <property type="match status" value="1"/>
</dbReference>
<evidence type="ECO:0000256" key="2">
    <source>
        <dbReference type="ARBA" id="ARBA00008064"/>
    </source>
</evidence>
<dbReference type="RefSeq" id="WP_061537111.1">
    <property type="nucleotide sequence ID" value="NZ_CP013235.1"/>
</dbReference>
<evidence type="ECO:0000256" key="10">
    <source>
        <dbReference type="SAM" id="SignalP"/>
    </source>
</evidence>
<organism evidence="13 14">
    <name type="scientific">Collimonas arenae</name>
    <dbReference type="NCBI Taxonomy" id="279058"/>
    <lineage>
        <taxon>Bacteria</taxon>
        <taxon>Pseudomonadati</taxon>
        <taxon>Pseudomonadota</taxon>
        <taxon>Betaproteobacteria</taxon>
        <taxon>Burkholderiales</taxon>
        <taxon>Oxalobacteraceae</taxon>
        <taxon>Collimonas</taxon>
    </lineage>
</organism>
<dbReference type="Proteomes" id="UP000071778">
    <property type="component" value="Chromosome"/>
</dbReference>
<reference evidence="13 14" key="1">
    <citation type="submission" date="2015-11" db="EMBL/GenBank/DDBJ databases">
        <title>Exploring the genomic traits of fungus-feeding bacterial genus Collimonas.</title>
        <authorList>
            <person name="Song C."/>
            <person name="Schmidt R."/>
            <person name="de Jager V."/>
            <person name="Krzyzanowska D."/>
            <person name="Jongedijk E."/>
            <person name="Cankar K."/>
            <person name="Beekwilder J."/>
            <person name="van Veen A."/>
            <person name="de Boer W."/>
            <person name="van Veen J.A."/>
            <person name="Garbeva P."/>
        </authorList>
    </citation>
    <scope>NUCLEOTIDE SEQUENCE [LARGE SCALE GENOMIC DNA]</scope>
    <source>
        <strain evidence="13 14">Ter282</strain>
    </source>
</reference>
<proteinExistence type="inferred from homology"/>
<dbReference type="Pfam" id="PF13954">
    <property type="entry name" value="PapC_N"/>
    <property type="match status" value="1"/>
</dbReference>
<dbReference type="Gene3D" id="2.60.40.3110">
    <property type="match status" value="1"/>
</dbReference>
<feature type="domain" description="PapC-like C-terminal" evidence="11">
    <location>
        <begin position="742"/>
        <end position="796"/>
    </location>
</feature>
<keyword evidence="4" id="KW-1134">Transmembrane beta strand</keyword>
<evidence type="ECO:0000256" key="7">
    <source>
        <dbReference type="ARBA" id="ARBA00022729"/>
    </source>
</evidence>
<evidence type="ECO:0000256" key="9">
    <source>
        <dbReference type="ARBA" id="ARBA00023237"/>
    </source>
</evidence>
<evidence type="ECO:0000256" key="1">
    <source>
        <dbReference type="ARBA" id="ARBA00004571"/>
    </source>
</evidence>
<dbReference type="InterPro" id="IPR025949">
    <property type="entry name" value="PapC-like_C"/>
</dbReference>
<evidence type="ECO:0000256" key="4">
    <source>
        <dbReference type="ARBA" id="ARBA00022452"/>
    </source>
</evidence>
<feature type="chain" id="PRO_5007277925" evidence="10">
    <location>
        <begin position="21"/>
        <end position="825"/>
    </location>
</feature>